<reference evidence="2" key="1">
    <citation type="submission" date="2023-07" db="EMBL/GenBank/DDBJ databases">
        <title>draft genome sequence of fig (Ficus carica).</title>
        <authorList>
            <person name="Takahashi T."/>
            <person name="Nishimura K."/>
        </authorList>
    </citation>
    <scope>NUCLEOTIDE SEQUENCE</scope>
</reference>
<feature type="compositionally biased region" description="Basic and acidic residues" evidence="1">
    <location>
        <begin position="56"/>
        <end position="70"/>
    </location>
</feature>
<dbReference type="Proteomes" id="UP001187192">
    <property type="component" value="Unassembled WGS sequence"/>
</dbReference>
<proteinExistence type="predicted"/>
<dbReference type="AlphaFoldDB" id="A0AA87Z9M8"/>
<organism evidence="2 3">
    <name type="scientific">Ficus carica</name>
    <name type="common">Common fig</name>
    <dbReference type="NCBI Taxonomy" id="3494"/>
    <lineage>
        <taxon>Eukaryota</taxon>
        <taxon>Viridiplantae</taxon>
        <taxon>Streptophyta</taxon>
        <taxon>Embryophyta</taxon>
        <taxon>Tracheophyta</taxon>
        <taxon>Spermatophyta</taxon>
        <taxon>Magnoliopsida</taxon>
        <taxon>eudicotyledons</taxon>
        <taxon>Gunneridae</taxon>
        <taxon>Pentapetalae</taxon>
        <taxon>rosids</taxon>
        <taxon>fabids</taxon>
        <taxon>Rosales</taxon>
        <taxon>Moraceae</taxon>
        <taxon>Ficeae</taxon>
        <taxon>Ficus</taxon>
    </lineage>
</organism>
<evidence type="ECO:0000313" key="2">
    <source>
        <dbReference type="EMBL" id="GMN27240.1"/>
    </source>
</evidence>
<feature type="region of interest" description="Disordered" evidence="1">
    <location>
        <begin position="56"/>
        <end position="98"/>
    </location>
</feature>
<comment type="caution">
    <text evidence="2">The sequence shown here is derived from an EMBL/GenBank/DDBJ whole genome shotgun (WGS) entry which is preliminary data.</text>
</comment>
<keyword evidence="3" id="KW-1185">Reference proteome</keyword>
<protein>
    <submittedName>
        <fullName evidence="2">Uncharacterized protein</fullName>
    </submittedName>
</protein>
<feature type="compositionally biased region" description="Acidic residues" evidence="1">
    <location>
        <begin position="89"/>
        <end position="98"/>
    </location>
</feature>
<evidence type="ECO:0000313" key="3">
    <source>
        <dbReference type="Proteomes" id="UP001187192"/>
    </source>
</evidence>
<gene>
    <name evidence="2" type="ORF">TIFTF001_049359</name>
</gene>
<name>A0AA87Z9M8_FICCA</name>
<sequence length="98" mass="11752">MRWRVWLGNIMEMYRTANPGMTTTFWNFQTKEMQHEKDFLRFNRMNSPAYNKMLDRADTTELVEEKETPATKHSRPQKRRPNNRQVVEDTSEEEAGAL</sequence>
<evidence type="ECO:0000256" key="1">
    <source>
        <dbReference type="SAM" id="MobiDB-lite"/>
    </source>
</evidence>
<accession>A0AA87Z9M8</accession>
<dbReference type="EMBL" id="BTGU01007051">
    <property type="protein sequence ID" value="GMN27240.1"/>
    <property type="molecule type" value="Genomic_DNA"/>
</dbReference>
<feature type="compositionally biased region" description="Basic residues" evidence="1">
    <location>
        <begin position="72"/>
        <end position="82"/>
    </location>
</feature>